<dbReference type="RefSeq" id="XP_027728813.1">
    <property type="nucleotide sequence ID" value="XM_027873012.1"/>
</dbReference>
<dbReference type="CTD" id="55876"/>
<dbReference type="GeneTree" id="ENSGT00950000183140"/>
<dbReference type="GO" id="GO:0070269">
    <property type="term" value="P:pyroptotic inflammatory response"/>
    <property type="evidence" value="ECO:0007669"/>
    <property type="project" value="TreeGrafter"/>
</dbReference>
<proteinExistence type="inferred from homology"/>
<feature type="domain" description="Gasdermin pore forming" evidence="4">
    <location>
        <begin position="5"/>
        <end position="225"/>
    </location>
</feature>
<dbReference type="Proteomes" id="UP000314987">
    <property type="component" value="Unassembled WGS sequence"/>
</dbReference>
<protein>
    <recommendedName>
        <fullName evidence="4">Gasdermin pore forming domain-containing protein</fullName>
    </recommendedName>
</protein>
<accession>A0A4X2KAP6</accession>
<name>A0A4X2KAP6_VOMUR</name>
<dbReference type="GeneID" id="114050952"/>
<dbReference type="OrthoDB" id="9944616at2759"/>
<dbReference type="OMA" id="ERHSAFR"/>
<reference evidence="5" key="2">
    <citation type="submission" date="2025-08" db="UniProtKB">
        <authorList>
            <consortium name="Ensembl"/>
        </authorList>
    </citation>
    <scope>IDENTIFICATION</scope>
</reference>
<dbReference type="RefSeq" id="XP_027728814.1">
    <property type="nucleotide sequence ID" value="XM_027873013.1"/>
</dbReference>
<dbReference type="GO" id="GO:0012505">
    <property type="term" value="C:endomembrane system"/>
    <property type="evidence" value="ECO:0007669"/>
    <property type="project" value="UniProtKB-SubCell"/>
</dbReference>
<comment type="similarity">
    <text evidence="2">Belongs to the gasdermin family.</text>
</comment>
<dbReference type="GO" id="GO:0001786">
    <property type="term" value="F:phosphatidylserine binding"/>
    <property type="evidence" value="ECO:0007669"/>
    <property type="project" value="TreeGrafter"/>
</dbReference>
<dbReference type="Pfam" id="PF04598">
    <property type="entry name" value="Gasdermin"/>
    <property type="match status" value="1"/>
</dbReference>
<evidence type="ECO:0000256" key="3">
    <source>
        <dbReference type="ARBA" id="ARBA00023136"/>
    </source>
</evidence>
<evidence type="ECO:0000259" key="4">
    <source>
        <dbReference type="Pfam" id="PF04598"/>
    </source>
</evidence>
<dbReference type="PANTHER" id="PTHR16399">
    <property type="entry name" value="GASDERMIN"/>
    <property type="match status" value="1"/>
</dbReference>
<comment type="subcellular location">
    <subcellularLocation>
        <location evidence="1">Endomembrane system</location>
    </subcellularLocation>
</comment>
<sequence>MFSIFEMVTRNVVHELNWQGNLIPHDSLIDSDRFHCCSLVCKRKCSLPFFKPQYVETGLTVDDLLEASDEQDRVSTEVKEKKNYRIDDNVDIKMNITLNVPQMPSAHGEAAFSTACSFKLKSCKISKEGKESLSHRKLKKNQPSLFEALKKAGENLYMVIETVELAEEEKVESRYLVGGWFQSLIGKIKGYRNVNRAVTIPSESVLAFRVKLLVFNEECCKISDPNDKKSFPLERHSAFRSGGRTEESYQLLENFRDL</sequence>
<evidence type="ECO:0000313" key="5">
    <source>
        <dbReference type="Ensembl" id="ENSVURP00010007171.1"/>
    </source>
</evidence>
<dbReference type="PANTHER" id="PTHR16399:SF20">
    <property type="entry name" value="GASDERMIN-B"/>
    <property type="match status" value="1"/>
</dbReference>
<dbReference type="GO" id="GO:0042742">
    <property type="term" value="P:defense response to bacterium"/>
    <property type="evidence" value="ECO:0007669"/>
    <property type="project" value="TreeGrafter"/>
</dbReference>
<organism evidence="5 6">
    <name type="scientific">Vombatus ursinus</name>
    <name type="common">Common wombat</name>
    <dbReference type="NCBI Taxonomy" id="29139"/>
    <lineage>
        <taxon>Eukaryota</taxon>
        <taxon>Metazoa</taxon>
        <taxon>Chordata</taxon>
        <taxon>Craniata</taxon>
        <taxon>Vertebrata</taxon>
        <taxon>Euteleostomi</taxon>
        <taxon>Mammalia</taxon>
        <taxon>Metatheria</taxon>
        <taxon>Diprotodontia</taxon>
        <taxon>Vombatidae</taxon>
        <taxon>Vombatus</taxon>
    </lineage>
</organism>
<evidence type="ECO:0000313" key="6">
    <source>
        <dbReference type="Proteomes" id="UP000314987"/>
    </source>
</evidence>
<evidence type="ECO:0000256" key="2">
    <source>
        <dbReference type="ARBA" id="ARBA00009279"/>
    </source>
</evidence>
<dbReference type="GO" id="GO:0070273">
    <property type="term" value="F:phosphatidylinositol-4-phosphate binding"/>
    <property type="evidence" value="ECO:0007669"/>
    <property type="project" value="TreeGrafter"/>
</dbReference>
<gene>
    <name evidence="5" type="primary">GSDMB</name>
</gene>
<dbReference type="GO" id="GO:0005546">
    <property type="term" value="F:phosphatidylinositol-4,5-bisphosphate binding"/>
    <property type="evidence" value="ECO:0007669"/>
    <property type="project" value="TreeGrafter"/>
</dbReference>
<dbReference type="InterPro" id="IPR040460">
    <property type="entry name" value="Gasdermin_pore"/>
</dbReference>
<reference evidence="5" key="3">
    <citation type="submission" date="2025-09" db="UniProtKB">
        <authorList>
            <consortium name="Ensembl"/>
        </authorList>
    </citation>
    <scope>IDENTIFICATION</scope>
</reference>
<dbReference type="AlphaFoldDB" id="A0A4X2KAP6"/>
<dbReference type="InterPro" id="IPR007677">
    <property type="entry name" value="Gasdermin"/>
</dbReference>
<keyword evidence="6" id="KW-1185">Reference proteome</keyword>
<dbReference type="STRING" id="29139.ENSVURP00010007171"/>
<keyword evidence="3" id="KW-0472">Membrane</keyword>
<evidence type="ECO:0000256" key="1">
    <source>
        <dbReference type="ARBA" id="ARBA00004308"/>
    </source>
</evidence>
<dbReference type="Ensembl" id="ENSVURT00010008113.1">
    <property type="protein sequence ID" value="ENSVURP00010007171.1"/>
    <property type="gene ID" value="ENSVURG00010005578.1"/>
</dbReference>
<reference evidence="6" key="1">
    <citation type="submission" date="2018-12" db="EMBL/GenBank/DDBJ databases">
        <authorList>
            <person name="Yazar S."/>
        </authorList>
    </citation>
    <scope>NUCLEOTIDE SEQUENCE [LARGE SCALE GENOMIC DNA]</scope>
</reference>